<evidence type="ECO:0000256" key="9">
    <source>
        <dbReference type="HAMAP-Rule" id="MF_01465"/>
    </source>
</evidence>
<dbReference type="NCBIfam" id="TIGR00967">
    <property type="entry name" value="3a0501s007"/>
    <property type="match status" value="1"/>
</dbReference>
<sequence length="527" mass="59480">MVVYYIIIKYFIRDKVELVFAMKVRVEYMKKFFSNVGFKISKFFYNFKNKWIVFWSTKEITKKLLYTLLLLSIYILMTTIKAPFVKLSDVNINDDPFLNTLNLVGGGGLKNFSLAALGISPFINASLIMSLLQTKLFPPIQKLSQSGPQGRRKLNIITRILTLFIAFPQAILLTKSLSLGDNPFIGFTPIQKLPREVTIYLILPLILIGGSLFSLFIAEQITDKGLGNGTSLIIFVGIAFQLQSQFKGAFSLFVGSESTAAIFVGALKFLTYLFVYFALLFIIALVYNAERHVPIQQIGAGRSRNINEMGKLPIKLNPGGIMPIIFASMLVSFPIMISRILPKGNSGKLWIEANMQFTQPLGLSLLILITFFFSYIIGLQQSRIDKISEDFAKNSTFIPGIRPGEETEDYLIGVVLRLCTFSGFYLVFLASFQYIMILWLQIPAIVSFGGTGMMILVSVALETIQQFMARRKSQHLAKQKRLSKEAADVLNFQNKYQENDPFATNDQKSEDVSKEYDKYKNGDGLLW</sequence>
<feature type="transmembrane region" description="Helical" evidence="9">
    <location>
        <begin position="154"/>
        <end position="177"/>
    </location>
</feature>
<evidence type="ECO:0000313" key="11">
    <source>
        <dbReference type="EMBL" id="BAH70067.1"/>
    </source>
</evidence>
<dbReference type="InterPro" id="IPR023201">
    <property type="entry name" value="SecY_dom_sf"/>
</dbReference>
<keyword evidence="5 9" id="KW-0653">Protein transport</keyword>
<keyword evidence="9" id="KW-1003">Cell membrane</keyword>
<accession>C4XFZ5</accession>
<evidence type="ECO:0000256" key="2">
    <source>
        <dbReference type="ARBA" id="ARBA00005751"/>
    </source>
</evidence>
<keyword evidence="3 9" id="KW-0813">Transport</keyword>
<protein>
    <recommendedName>
        <fullName evidence="9">Protein translocase subunit SecY</fullName>
    </recommendedName>
</protein>
<dbReference type="PATRIC" id="fig|496833.3.peg.397"/>
<feature type="transmembrane region" description="Helical" evidence="9">
    <location>
        <begin position="225"/>
        <end position="242"/>
    </location>
</feature>
<dbReference type="Gene3D" id="1.10.3370.10">
    <property type="entry name" value="SecY subunit domain"/>
    <property type="match status" value="1"/>
</dbReference>
<feature type="transmembrane region" description="Helical" evidence="9">
    <location>
        <begin position="410"/>
        <end position="432"/>
    </location>
</feature>
<evidence type="ECO:0000256" key="6">
    <source>
        <dbReference type="ARBA" id="ARBA00022989"/>
    </source>
</evidence>
<evidence type="ECO:0000256" key="4">
    <source>
        <dbReference type="ARBA" id="ARBA00022692"/>
    </source>
</evidence>
<name>C4XFZ5_MYCFP</name>
<feature type="transmembrane region" description="Helical" evidence="9">
    <location>
        <begin position="438"/>
        <end position="461"/>
    </location>
</feature>
<evidence type="ECO:0000256" key="3">
    <source>
        <dbReference type="ARBA" id="ARBA00022448"/>
    </source>
</evidence>
<proteinExistence type="inferred from homology"/>
<comment type="subcellular location">
    <subcellularLocation>
        <location evidence="9">Cell membrane</location>
        <topology evidence="9">Multi-pass membrane protein</topology>
    </subcellularLocation>
    <subcellularLocation>
        <location evidence="1">Membrane</location>
        <topology evidence="1">Multi-pass membrane protein</topology>
    </subcellularLocation>
</comment>
<dbReference type="PROSITE" id="PS00756">
    <property type="entry name" value="SECY_2"/>
    <property type="match status" value="1"/>
</dbReference>
<dbReference type="Proteomes" id="UP000006810">
    <property type="component" value="Chromosome"/>
</dbReference>
<evidence type="ECO:0000256" key="7">
    <source>
        <dbReference type="ARBA" id="ARBA00023010"/>
    </source>
</evidence>
<dbReference type="AlphaFoldDB" id="C4XFZ5"/>
<evidence type="ECO:0000256" key="8">
    <source>
        <dbReference type="ARBA" id="ARBA00023136"/>
    </source>
</evidence>
<reference evidence="11 12" key="1">
    <citation type="journal article" date="2009" name="Curr. Microbiol.">
        <title>Molecular cloning and expression of a novel cholinephosphotransferase involved in glycoglycerophospholipid biosynthesis of Mycoplasma fermentans.</title>
        <authorList>
            <person name="Ishida N."/>
            <person name="Irikura D."/>
            <person name="Matsuda K."/>
            <person name="Sato S."/>
            <person name="Asano K."/>
        </authorList>
    </citation>
    <scope>NUCLEOTIDE SEQUENCE [LARGE SCALE GENOMIC DNA]</scope>
    <source>
        <strain evidence="12">ATCC 19989 / NBRC 14854 / NCTC 10117 / PG18</strain>
    </source>
</reference>
<comment type="function">
    <text evidence="9">The central subunit of the protein translocation channel SecYEG. Consists of two halves formed by TMs 1-5 and 6-10. These two domains form a lateral gate at the front which open onto the bilayer between TMs 2 and 7, and are clamped together by SecE at the back. The channel is closed by both a pore ring composed of hydrophobic SecY resides and a short helix (helix 2A) on the extracellular side of the membrane which forms a plug. The plug probably moves laterally to allow the channel to open. The ring and the pore may move independently.</text>
</comment>
<dbReference type="HAMAP" id="MF_01465">
    <property type="entry name" value="SecY"/>
    <property type="match status" value="1"/>
</dbReference>
<organism evidence="11 12">
    <name type="scientific">Mycoplasmopsis fermentans (strain ATCC 19989 / NBRC 14854 / NCTC 10117 / PG18)</name>
    <name type="common">Mycoplasma fermentans</name>
    <dbReference type="NCBI Taxonomy" id="496833"/>
    <lineage>
        <taxon>Bacteria</taxon>
        <taxon>Bacillati</taxon>
        <taxon>Mycoplasmatota</taxon>
        <taxon>Mycoplasmoidales</taxon>
        <taxon>Metamycoplasmataceae</taxon>
        <taxon>Mycoplasmopsis</taxon>
    </lineage>
</organism>
<dbReference type="eggNOG" id="COG0201">
    <property type="taxonomic scope" value="Bacteria"/>
</dbReference>
<keyword evidence="6 9" id="KW-1133">Transmembrane helix</keyword>
<dbReference type="InterPro" id="IPR002208">
    <property type="entry name" value="SecY/SEC61-alpha"/>
</dbReference>
<evidence type="ECO:0000256" key="10">
    <source>
        <dbReference type="RuleBase" id="RU004349"/>
    </source>
</evidence>
<gene>
    <name evidence="9" type="primary">secY</name>
    <name evidence="11" type="ordered locus">MBIO_0802</name>
</gene>
<dbReference type="GO" id="GO:0065002">
    <property type="term" value="P:intracellular protein transmembrane transport"/>
    <property type="evidence" value="ECO:0007669"/>
    <property type="project" value="UniProtKB-UniRule"/>
</dbReference>
<dbReference type="GO" id="GO:0005886">
    <property type="term" value="C:plasma membrane"/>
    <property type="evidence" value="ECO:0007669"/>
    <property type="project" value="UniProtKB-SubCell"/>
</dbReference>
<dbReference type="Pfam" id="PF00344">
    <property type="entry name" value="SecY"/>
    <property type="match status" value="1"/>
</dbReference>
<dbReference type="GO" id="GO:0043952">
    <property type="term" value="P:protein transport by the Sec complex"/>
    <property type="evidence" value="ECO:0007669"/>
    <property type="project" value="UniProtKB-UniRule"/>
</dbReference>
<evidence type="ECO:0000256" key="1">
    <source>
        <dbReference type="ARBA" id="ARBA00004141"/>
    </source>
</evidence>
<keyword evidence="4 9" id="KW-0812">Transmembrane</keyword>
<keyword evidence="8 9" id="KW-0472">Membrane</keyword>
<dbReference type="GO" id="GO:0006605">
    <property type="term" value="P:protein targeting"/>
    <property type="evidence" value="ECO:0007669"/>
    <property type="project" value="UniProtKB-UniRule"/>
</dbReference>
<dbReference type="InterPro" id="IPR030659">
    <property type="entry name" value="SecY_CS"/>
</dbReference>
<feature type="transmembrane region" description="Helical" evidence="9">
    <location>
        <begin position="262"/>
        <end position="287"/>
    </location>
</feature>
<evidence type="ECO:0000313" key="12">
    <source>
        <dbReference type="Proteomes" id="UP000006810"/>
    </source>
</evidence>
<dbReference type="KEGG" id="mfp:MBIO_0802"/>
<dbReference type="PRINTS" id="PR00303">
    <property type="entry name" value="SECYTRNLCASE"/>
</dbReference>
<keyword evidence="7 9" id="KW-0811">Translocation</keyword>
<feature type="transmembrane region" description="Helical" evidence="9">
    <location>
        <begin position="197"/>
        <end position="218"/>
    </location>
</feature>
<feature type="transmembrane region" description="Helical" evidence="9">
    <location>
        <begin position="321"/>
        <end position="341"/>
    </location>
</feature>
<evidence type="ECO:0000256" key="5">
    <source>
        <dbReference type="ARBA" id="ARBA00022927"/>
    </source>
</evidence>
<dbReference type="HOGENOM" id="CLU_030313_0_1_14"/>
<keyword evidence="12" id="KW-1185">Reference proteome</keyword>
<feature type="transmembrane region" description="Helical" evidence="9">
    <location>
        <begin position="64"/>
        <end position="84"/>
    </location>
</feature>
<feature type="transmembrane region" description="Helical" evidence="9">
    <location>
        <begin position="361"/>
        <end position="379"/>
    </location>
</feature>
<comment type="subunit">
    <text evidence="9">Component of the Sec protein translocase complex. Heterotrimer consisting of SecY, SecE and SecG subunits. The heterotrimers can form oligomers, although 1 heterotrimer is thought to be able to translocate proteins. Interacts with the ribosome. Interacts with SecDF, and other proteins may be involved. Interacts with SecA.</text>
</comment>
<comment type="similarity">
    <text evidence="2 9 10">Belongs to the SecY/SEC61-alpha family.</text>
</comment>
<dbReference type="InterPro" id="IPR026593">
    <property type="entry name" value="SecY"/>
</dbReference>
<feature type="transmembrane region" description="Helical" evidence="9">
    <location>
        <begin position="112"/>
        <end position="133"/>
    </location>
</feature>
<dbReference type="PANTHER" id="PTHR10906">
    <property type="entry name" value="SECY/SEC61-ALPHA FAMILY MEMBER"/>
    <property type="match status" value="1"/>
</dbReference>
<dbReference type="EMBL" id="AP009608">
    <property type="protein sequence ID" value="BAH70067.1"/>
    <property type="molecule type" value="Genomic_DNA"/>
</dbReference>
<dbReference type="SUPFAM" id="SSF103491">
    <property type="entry name" value="Preprotein translocase SecY subunit"/>
    <property type="match status" value="1"/>
</dbReference>